<gene>
    <name evidence="7" type="ORF">DXG03_007638</name>
</gene>
<evidence type="ECO:0000256" key="5">
    <source>
        <dbReference type="PIRSR" id="PIRSR001434-2"/>
    </source>
</evidence>
<dbReference type="SUPFAM" id="SSF53383">
    <property type="entry name" value="PLP-dependent transferases"/>
    <property type="match status" value="1"/>
</dbReference>
<name>A0A9P7KAQ0_9AGAR</name>
<dbReference type="OrthoDB" id="3512640at2759"/>
<reference evidence="7" key="2">
    <citation type="submission" date="2021-10" db="EMBL/GenBank/DDBJ databases">
        <title>Phylogenomics reveals ancestral predisposition of the termite-cultivated fungus Termitomyces towards a domesticated lifestyle.</title>
        <authorList>
            <person name="Auxier B."/>
            <person name="Grum-Grzhimaylo A."/>
            <person name="Cardenas M.E."/>
            <person name="Lodge J.D."/>
            <person name="Laessoe T."/>
            <person name="Pedersen O."/>
            <person name="Smith M.E."/>
            <person name="Kuyper T.W."/>
            <person name="Franco-Molano E.A."/>
            <person name="Baroni T.J."/>
            <person name="Aanen D.K."/>
        </authorList>
    </citation>
    <scope>NUCLEOTIDE SEQUENCE</scope>
    <source>
        <strain evidence="7">AP01</strain>
        <tissue evidence="7">Mycelium</tissue>
    </source>
</reference>
<dbReference type="Gene3D" id="3.90.1150.10">
    <property type="entry name" value="Aspartate Aminotransferase, domain 1"/>
    <property type="match status" value="1"/>
</dbReference>
<dbReference type="PANTHER" id="PTHR43797:SF2">
    <property type="entry name" value="HOMOCYSTEINE_CYSTEINE SYNTHASE"/>
    <property type="match status" value="1"/>
</dbReference>
<feature type="modified residue" description="N6-(pyridoxal phosphate)lysine" evidence="5">
    <location>
        <position position="174"/>
    </location>
</feature>
<dbReference type="InterPro" id="IPR015422">
    <property type="entry name" value="PyrdxlP-dep_Trfase_small"/>
</dbReference>
<evidence type="ECO:0000256" key="3">
    <source>
        <dbReference type="ARBA" id="ARBA00022679"/>
    </source>
</evidence>
<evidence type="ECO:0000256" key="2">
    <source>
        <dbReference type="ARBA" id="ARBA00009077"/>
    </source>
</evidence>
<organism evidence="7 8">
    <name type="scientific">Asterophora parasitica</name>
    <dbReference type="NCBI Taxonomy" id="117018"/>
    <lineage>
        <taxon>Eukaryota</taxon>
        <taxon>Fungi</taxon>
        <taxon>Dikarya</taxon>
        <taxon>Basidiomycota</taxon>
        <taxon>Agaricomycotina</taxon>
        <taxon>Agaricomycetes</taxon>
        <taxon>Agaricomycetidae</taxon>
        <taxon>Agaricales</taxon>
        <taxon>Tricholomatineae</taxon>
        <taxon>Lyophyllaceae</taxon>
        <taxon>Asterophora</taxon>
    </lineage>
</organism>
<accession>A0A9P7KAQ0</accession>
<comment type="cofactor">
    <cofactor evidence="1 6">
        <name>pyridoxal 5'-phosphate</name>
        <dbReference type="ChEBI" id="CHEBI:597326"/>
    </cofactor>
</comment>
<dbReference type="InterPro" id="IPR006235">
    <property type="entry name" value="OAc-hSer/O-AcSer_sulfhydrylase"/>
</dbReference>
<dbReference type="Pfam" id="PF01053">
    <property type="entry name" value="Cys_Met_Meta_PP"/>
    <property type="match status" value="1"/>
</dbReference>
<evidence type="ECO:0000256" key="1">
    <source>
        <dbReference type="ARBA" id="ARBA00001933"/>
    </source>
</evidence>
<dbReference type="PANTHER" id="PTHR43797">
    <property type="entry name" value="HOMOCYSTEINE/CYSTEINE SYNTHASE"/>
    <property type="match status" value="1"/>
</dbReference>
<dbReference type="GO" id="GO:0003961">
    <property type="term" value="F:O-acetylhomoserine aminocarboxypropyltransferase activity"/>
    <property type="evidence" value="ECO:0007669"/>
    <property type="project" value="TreeGrafter"/>
</dbReference>
<protein>
    <submittedName>
        <fullName evidence="7">Uncharacterized protein</fullName>
    </submittedName>
</protein>
<dbReference type="GO" id="GO:0005737">
    <property type="term" value="C:cytoplasm"/>
    <property type="evidence" value="ECO:0007669"/>
    <property type="project" value="TreeGrafter"/>
</dbReference>
<dbReference type="Proteomes" id="UP000775547">
    <property type="component" value="Unassembled WGS sequence"/>
</dbReference>
<keyword evidence="3" id="KW-0808">Transferase</keyword>
<evidence type="ECO:0000256" key="6">
    <source>
        <dbReference type="RuleBase" id="RU362118"/>
    </source>
</evidence>
<dbReference type="Gene3D" id="3.40.640.10">
    <property type="entry name" value="Type I PLP-dependent aspartate aminotransferase-like (Major domain)"/>
    <property type="match status" value="2"/>
</dbReference>
<comment type="similarity">
    <text evidence="2 6">Belongs to the trans-sulfuration enzymes family.</text>
</comment>
<dbReference type="InterPro" id="IPR000277">
    <property type="entry name" value="Cys/Met-Metab_PyrdxlP-dep_enz"/>
</dbReference>
<dbReference type="PIRSF" id="PIRSF001434">
    <property type="entry name" value="CGS"/>
    <property type="match status" value="1"/>
</dbReference>
<dbReference type="GO" id="GO:0019346">
    <property type="term" value="P:transsulfuration"/>
    <property type="evidence" value="ECO:0007669"/>
    <property type="project" value="InterPro"/>
</dbReference>
<keyword evidence="4 5" id="KW-0663">Pyridoxal phosphate</keyword>
<dbReference type="GO" id="GO:0030170">
    <property type="term" value="F:pyridoxal phosphate binding"/>
    <property type="evidence" value="ECO:0007669"/>
    <property type="project" value="InterPro"/>
</dbReference>
<dbReference type="GO" id="GO:0004124">
    <property type="term" value="F:cysteine synthase activity"/>
    <property type="evidence" value="ECO:0007669"/>
    <property type="project" value="TreeGrafter"/>
</dbReference>
<evidence type="ECO:0000313" key="7">
    <source>
        <dbReference type="EMBL" id="KAG5644816.1"/>
    </source>
</evidence>
<dbReference type="EMBL" id="JABCKV010000058">
    <property type="protein sequence ID" value="KAG5644816.1"/>
    <property type="molecule type" value="Genomic_DNA"/>
</dbReference>
<dbReference type="GO" id="GO:0006535">
    <property type="term" value="P:cysteine biosynthetic process from serine"/>
    <property type="evidence" value="ECO:0007669"/>
    <property type="project" value="TreeGrafter"/>
</dbReference>
<sequence>MTDKFYKEPEFDTLQLHGGHEPDPATNARAVPIYATTSYVFNNSAGRWPYLFSHEQPHSVTFKKFGVGVNWVTEDKPEAFAAAIDENTKAIFVETIGNPKYNLADVAALSKARRIDPCFIAHEAGIPLIVDNTFGLGGYLIKPIEHGADIISTPMYSRLSITLTQIRIVHSATKWIGGHGTTIAGVVIDSGNFDWAASGKFPSFTEPAEGYHGLVFTETFGKVAYALKLRTELLRDLGPALNPFAAFLLLQGLETLSLRAQRHSENALELAKYLEQHPQISWVSYLGLESHASNALAKKILRPNAFGGVLSFGLKGDAQDASKLVDTLKLASNLANVGDAKTLVIHPATTTHMQLTEEEQLSSGVTPDLIRVSVGIEAIGDIIADFEASLNIVAQGAGQ</sequence>
<proteinExistence type="inferred from homology"/>
<reference evidence="7" key="1">
    <citation type="submission" date="2020-07" db="EMBL/GenBank/DDBJ databases">
        <authorList>
            <person name="Nieuwenhuis M."/>
            <person name="Van De Peppel L.J.J."/>
        </authorList>
    </citation>
    <scope>NUCLEOTIDE SEQUENCE</scope>
    <source>
        <strain evidence="7">AP01</strain>
        <tissue evidence="7">Mycelium</tissue>
    </source>
</reference>
<dbReference type="InterPro" id="IPR015424">
    <property type="entry name" value="PyrdxlP-dep_Trfase"/>
</dbReference>
<dbReference type="AlphaFoldDB" id="A0A9P7KAQ0"/>
<comment type="caution">
    <text evidence="7">The sequence shown here is derived from an EMBL/GenBank/DDBJ whole genome shotgun (WGS) entry which is preliminary data.</text>
</comment>
<dbReference type="GO" id="GO:0071269">
    <property type="term" value="P:L-homocysteine biosynthetic process"/>
    <property type="evidence" value="ECO:0007669"/>
    <property type="project" value="TreeGrafter"/>
</dbReference>
<keyword evidence="8" id="KW-1185">Reference proteome</keyword>
<evidence type="ECO:0000313" key="8">
    <source>
        <dbReference type="Proteomes" id="UP000775547"/>
    </source>
</evidence>
<dbReference type="InterPro" id="IPR015421">
    <property type="entry name" value="PyrdxlP-dep_Trfase_major"/>
</dbReference>
<evidence type="ECO:0000256" key="4">
    <source>
        <dbReference type="ARBA" id="ARBA00022898"/>
    </source>
</evidence>